<organism evidence="2 3">
    <name type="scientific">Orbilia oligospora</name>
    <name type="common">Nematode-trapping fungus</name>
    <name type="synonym">Arthrobotrys oligospora</name>
    <dbReference type="NCBI Taxonomy" id="2813651"/>
    <lineage>
        <taxon>Eukaryota</taxon>
        <taxon>Fungi</taxon>
        <taxon>Dikarya</taxon>
        <taxon>Ascomycota</taxon>
        <taxon>Pezizomycotina</taxon>
        <taxon>Orbiliomycetes</taxon>
        <taxon>Orbiliales</taxon>
        <taxon>Orbiliaceae</taxon>
        <taxon>Orbilia</taxon>
    </lineage>
</organism>
<sequence length="257" mass="25619">MLFTFGAINLFLIIGVTGQKAPPIPCTIVLDSFSDCGGSSIDDTSQLSQLESFNNCFCLDTSYPVVAQECLNQLNPNDPFARSAASAIQQSEVFCATIAQILASGGGGGGSPPTSIPPPSGTPDPAAAVCLPLDNALVSCSVTVLPALTAPTVANCLCGANIENGLAACFSYLATAEPAVASGLSPLTKGYCEAYAIDASLPTPTRGGGEDAATTSITGTGASVATSSSAASALQPIPLSFFSIFAHGHLGLGPIGP</sequence>
<evidence type="ECO:0000256" key="1">
    <source>
        <dbReference type="SAM" id="SignalP"/>
    </source>
</evidence>
<feature type="chain" id="PRO_5028917051" description="Extracellular membrane protein CFEM domain-containing protein" evidence="1">
    <location>
        <begin position="19"/>
        <end position="257"/>
    </location>
</feature>
<gene>
    <name evidence="2" type="ORF">TWF102_003629</name>
</gene>
<feature type="signal peptide" evidence="1">
    <location>
        <begin position="1"/>
        <end position="18"/>
    </location>
</feature>
<proteinExistence type="predicted"/>
<comment type="caution">
    <text evidence="2">The sequence shown here is derived from an EMBL/GenBank/DDBJ whole genome shotgun (WGS) entry which is preliminary data.</text>
</comment>
<evidence type="ECO:0000313" key="3">
    <source>
        <dbReference type="Proteomes" id="UP000475325"/>
    </source>
</evidence>
<evidence type="ECO:0008006" key="4">
    <source>
        <dbReference type="Google" id="ProtNLM"/>
    </source>
</evidence>
<accession>A0A7C8NAC8</accession>
<dbReference type="Proteomes" id="UP000475325">
    <property type="component" value="Unassembled WGS sequence"/>
</dbReference>
<dbReference type="AlphaFoldDB" id="A0A7C8NAC8"/>
<name>A0A7C8NAC8_ORBOL</name>
<evidence type="ECO:0000313" key="2">
    <source>
        <dbReference type="EMBL" id="KAF3103435.1"/>
    </source>
</evidence>
<dbReference type="EMBL" id="WIQW01000018">
    <property type="protein sequence ID" value="KAF3103435.1"/>
    <property type="molecule type" value="Genomic_DNA"/>
</dbReference>
<keyword evidence="1" id="KW-0732">Signal</keyword>
<reference evidence="2 3" key="1">
    <citation type="submission" date="2019-06" db="EMBL/GenBank/DDBJ databases">
        <authorList>
            <person name="Palmer J.M."/>
        </authorList>
    </citation>
    <scope>NUCLEOTIDE SEQUENCE [LARGE SCALE GENOMIC DNA]</scope>
    <source>
        <strain evidence="2 3">TWF102</strain>
    </source>
</reference>
<protein>
    <recommendedName>
        <fullName evidence="4">Extracellular membrane protein CFEM domain-containing protein</fullName>
    </recommendedName>
</protein>